<reference evidence="2 3" key="1">
    <citation type="journal article" date="2012" name="Eukaryot. Cell">
        <title>Genome sequence of the fungus Glarea lozoyensis: the first genome sequence of a species from the Helotiaceae family.</title>
        <authorList>
            <person name="Youssar L."/>
            <person name="Gruening B.A."/>
            <person name="Erxleben A."/>
            <person name="Guenther S."/>
            <person name="Huettel W."/>
        </authorList>
    </citation>
    <scope>NUCLEOTIDE SEQUENCE [LARGE SCALE GENOMIC DNA]</scope>
    <source>
        <strain evidence="3">ATCC 74030 / MF5533</strain>
    </source>
</reference>
<keyword evidence="3" id="KW-1185">Reference proteome</keyword>
<evidence type="ECO:0000313" key="2">
    <source>
        <dbReference type="EMBL" id="EHL01741.1"/>
    </source>
</evidence>
<protein>
    <submittedName>
        <fullName evidence="2">Uncharacterized protein</fullName>
    </submittedName>
</protein>
<dbReference type="AlphaFoldDB" id="H0EIM0"/>
<sequence length="125" mass="13694">MYNSPSNVGTFAFENFVFRFCDSISSGSSKTSIDAIMGAGIQRIIHSSTTTLSPPTTHQITPLSPPTTHQIPPLSHLLSPPLSRPLPPSPHIPPSSHIKRHNPHPLKPPIPLRSLQIPNFTLWNL</sequence>
<gene>
    <name evidence="2" type="ORF">M7I_2380</name>
</gene>
<feature type="compositionally biased region" description="Low complexity" evidence="1">
    <location>
        <begin position="71"/>
        <end position="81"/>
    </location>
</feature>
<accession>H0EIM0</accession>
<evidence type="ECO:0000313" key="3">
    <source>
        <dbReference type="Proteomes" id="UP000005446"/>
    </source>
</evidence>
<comment type="caution">
    <text evidence="2">The sequence shown here is derived from an EMBL/GenBank/DDBJ whole genome shotgun (WGS) entry which is preliminary data.</text>
</comment>
<evidence type="ECO:0000256" key="1">
    <source>
        <dbReference type="SAM" id="MobiDB-lite"/>
    </source>
</evidence>
<feature type="compositionally biased region" description="Pro residues" evidence="1">
    <location>
        <begin position="82"/>
        <end position="93"/>
    </location>
</feature>
<dbReference type="InParanoid" id="H0EIM0"/>
<dbReference type="Proteomes" id="UP000005446">
    <property type="component" value="Unassembled WGS sequence"/>
</dbReference>
<feature type="compositionally biased region" description="Low complexity" evidence="1">
    <location>
        <begin position="48"/>
        <end position="61"/>
    </location>
</feature>
<dbReference type="HOGENOM" id="CLU_1992872_0_0_1"/>
<name>H0EIM0_GLAL7</name>
<dbReference type="EMBL" id="AGUE01000047">
    <property type="protein sequence ID" value="EHL01741.1"/>
    <property type="molecule type" value="Genomic_DNA"/>
</dbReference>
<feature type="region of interest" description="Disordered" evidence="1">
    <location>
        <begin position="48"/>
        <end position="110"/>
    </location>
</feature>
<proteinExistence type="predicted"/>
<organism evidence="2 3">
    <name type="scientific">Glarea lozoyensis (strain ATCC 74030 / MF5533)</name>
    <dbReference type="NCBI Taxonomy" id="1104152"/>
    <lineage>
        <taxon>Eukaryota</taxon>
        <taxon>Fungi</taxon>
        <taxon>Dikarya</taxon>
        <taxon>Ascomycota</taxon>
        <taxon>Pezizomycotina</taxon>
        <taxon>Leotiomycetes</taxon>
        <taxon>Helotiales</taxon>
        <taxon>Helotiaceae</taxon>
        <taxon>Glarea</taxon>
    </lineage>
</organism>